<dbReference type="RefSeq" id="WP_318296301.1">
    <property type="nucleotide sequence ID" value="NZ_BAAABQ010000009.1"/>
</dbReference>
<sequence length="210" mass="23110">MRAAIGVADREGLASMSMARVAEELAVGTMSLYTHVPAKAELIDLMVDAALAERGLEADSSGWREQVRRYAERTREVYRQHPWLREVSLARPPLGPGHLAGQEFLCAVLAGIGLAPHQVGVALGSIAIFVDGAVRAEVEAQELERTTGQSADSWWARRQSFWDNHFDPTRYPAINQLWLDGGFAASTTEHRLAVFEFGLDRLLDGIEEGL</sequence>
<dbReference type="SUPFAM" id="SSF46689">
    <property type="entry name" value="Homeodomain-like"/>
    <property type="match status" value="1"/>
</dbReference>
<keyword evidence="2 4" id="KW-0238">DNA-binding</keyword>
<dbReference type="SUPFAM" id="SSF48498">
    <property type="entry name" value="Tetracyclin repressor-like, C-terminal domain"/>
    <property type="match status" value="1"/>
</dbReference>
<dbReference type="InterPro" id="IPR001647">
    <property type="entry name" value="HTH_TetR"/>
</dbReference>
<evidence type="ECO:0000256" key="1">
    <source>
        <dbReference type="ARBA" id="ARBA00023015"/>
    </source>
</evidence>
<keyword evidence="1" id="KW-0805">Transcription regulation</keyword>
<keyword evidence="7" id="KW-1185">Reference proteome</keyword>
<evidence type="ECO:0000313" key="7">
    <source>
        <dbReference type="Proteomes" id="UP000517916"/>
    </source>
</evidence>
<name>A0ABR6BH60_9PSEU</name>
<dbReference type="InterPro" id="IPR036271">
    <property type="entry name" value="Tet_transcr_reg_TetR-rel_C_sf"/>
</dbReference>
<dbReference type="PROSITE" id="PS50977">
    <property type="entry name" value="HTH_TETR_2"/>
    <property type="match status" value="1"/>
</dbReference>
<reference evidence="6 7" key="1">
    <citation type="submission" date="2020-08" db="EMBL/GenBank/DDBJ databases">
        <title>Genomic Encyclopedia of Archaeal and Bacterial Type Strains, Phase II (KMG-II): from individual species to whole genera.</title>
        <authorList>
            <person name="Goeker M."/>
        </authorList>
    </citation>
    <scope>NUCLEOTIDE SEQUENCE [LARGE SCALE GENOMIC DNA]</scope>
    <source>
        <strain evidence="6 7">DSM 43850</strain>
    </source>
</reference>
<gene>
    <name evidence="6" type="ORF">BC739_003420</name>
</gene>
<evidence type="ECO:0000256" key="3">
    <source>
        <dbReference type="ARBA" id="ARBA00023163"/>
    </source>
</evidence>
<accession>A0ABR6BH60</accession>
<dbReference type="InterPro" id="IPR009057">
    <property type="entry name" value="Homeodomain-like_sf"/>
</dbReference>
<evidence type="ECO:0000256" key="2">
    <source>
        <dbReference type="ARBA" id="ARBA00023125"/>
    </source>
</evidence>
<dbReference type="Gene3D" id="1.10.10.60">
    <property type="entry name" value="Homeodomain-like"/>
    <property type="match status" value="1"/>
</dbReference>
<protein>
    <submittedName>
        <fullName evidence="6">AcrR family transcriptional regulator</fullName>
    </submittedName>
</protein>
<comment type="caution">
    <text evidence="6">The sequence shown here is derived from an EMBL/GenBank/DDBJ whole genome shotgun (WGS) entry which is preliminary data.</text>
</comment>
<feature type="DNA-binding region" description="H-T-H motif" evidence="4">
    <location>
        <begin position="17"/>
        <end position="36"/>
    </location>
</feature>
<dbReference type="PANTHER" id="PTHR30055">
    <property type="entry name" value="HTH-TYPE TRANSCRIPTIONAL REGULATOR RUTR"/>
    <property type="match status" value="1"/>
</dbReference>
<evidence type="ECO:0000259" key="5">
    <source>
        <dbReference type="PROSITE" id="PS50977"/>
    </source>
</evidence>
<dbReference type="InterPro" id="IPR004111">
    <property type="entry name" value="Repressor_TetR_C"/>
</dbReference>
<dbReference type="InterPro" id="IPR050109">
    <property type="entry name" value="HTH-type_TetR-like_transc_reg"/>
</dbReference>
<evidence type="ECO:0000313" key="6">
    <source>
        <dbReference type="EMBL" id="MBA8926221.1"/>
    </source>
</evidence>
<proteinExistence type="predicted"/>
<keyword evidence="3" id="KW-0804">Transcription</keyword>
<dbReference type="Gene3D" id="1.10.357.10">
    <property type="entry name" value="Tetracycline Repressor, domain 2"/>
    <property type="match status" value="1"/>
</dbReference>
<organism evidence="6 7">
    <name type="scientific">Kutzneria viridogrisea</name>
    <dbReference type="NCBI Taxonomy" id="47990"/>
    <lineage>
        <taxon>Bacteria</taxon>
        <taxon>Bacillati</taxon>
        <taxon>Actinomycetota</taxon>
        <taxon>Actinomycetes</taxon>
        <taxon>Pseudonocardiales</taxon>
        <taxon>Pseudonocardiaceae</taxon>
        <taxon>Kutzneria</taxon>
    </lineage>
</organism>
<dbReference type="PANTHER" id="PTHR30055:SF151">
    <property type="entry name" value="TRANSCRIPTIONAL REGULATORY PROTEIN"/>
    <property type="match status" value="1"/>
</dbReference>
<dbReference type="Pfam" id="PF02909">
    <property type="entry name" value="TetR_C_1"/>
    <property type="match status" value="1"/>
</dbReference>
<dbReference type="Proteomes" id="UP000517916">
    <property type="component" value="Unassembled WGS sequence"/>
</dbReference>
<feature type="domain" description="HTH tetR-type" evidence="5">
    <location>
        <begin position="1"/>
        <end position="54"/>
    </location>
</feature>
<evidence type="ECO:0000256" key="4">
    <source>
        <dbReference type="PROSITE-ProRule" id="PRU00335"/>
    </source>
</evidence>
<dbReference type="EMBL" id="JACJID010000002">
    <property type="protein sequence ID" value="MBA8926221.1"/>
    <property type="molecule type" value="Genomic_DNA"/>
</dbReference>